<reference evidence="3" key="1">
    <citation type="journal article" date="2011" name="MBio">
        <title>Novel metabolic attributes of the genus Cyanothece, comprising a group of unicellular nitrogen-fixing Cyanobacteria.</title>
        <authorList>
            <person name="Bandyopadhyay A."/>
            <person name="Elvitigala T."/>
            <person name="Welsh E."/>
            <person name="Stockel J."/>
            <person name="Liberton M."/>
            <person name="Min H."/>
            <person name="Sherman L.A."/>
            <person name="Pakrasi H.B."/>
        </authorList>
    </citation>
    <scope>NUCLEOTIDE SEQUENCE [LARGE SCALE GENOMIC DNA]</scope>
    <source>
        <strain evidence="3">PCC 7822</strain>
    </source>
</reference>
<dbReference type="EMBL" id="CP002198">
    <property type="protein sequence ID" value="ADN12192.1"/>
    <property type="molecule type" value="Genomic_DNA"/>
</dbReference>
<dbReference type="AlphaFoldDB" id="E0UIJ8"/>
<evidence type="ECO:0000259" key="1">
    <source>
        <dbReference type="Pfam" id="PF08239"/>
    </source>
</evidence>
<proteinExistence type="predicted"/>
<dbReference type="InterPro" id="IPR003646">
    <property type="entry name" value="SH3-like_bac-type"/>
</dbReference>
<dbReference type="Gene3D" id="2.30.30.40">
    <property type="entry name" value="SH3 Domains"/>
    <property type="match status" value="1"/>
</dbReference>
<dbReference type="HOGENOM" id="CLU_176059_0_0_3"/>
<dbReference type="STRING" id="497965.Cyan7822_0141"/>
<protein>
    <submittedName>
        <fullName evidence="2">SH3 type 3 domain protein</fullName>
    </submittedName>
</protein>
<organism evidence="2 3">
    <name type="scientific">Gloeothece verrucosa (strain PCC 7822)</name>
    <name type="common">Cyanothece sp. (strain PCC 7822)</name>
    <dbReference type="NCBI Taxonomy" id="497965"/>
    <lineage>
        <taxon>Bacteria</taxon>
        <taxon>Bacillati</taxon>
        <taxon>Cyanobacteriota</taxon>
        <taxon>Cyanophyceae</taxon>
        <taxon>Oscillatoriophycideae</taxon>
        <taxon>Chroococcales</taxon>
        <taxon>Aphanothecaceae</taxon>
        <taxon>Gloeothece</taxon>
        <taxon>Gloeothece verrucosa</taxon>
    </lineage>
</organism>
<sequence>MKLLKKLTVNHDSRSLIAAKTLSVVGALALSVVLISLPTLARGISTLRGSGRINVRTQPTINSPAPQYGLAGDQVKVLECVQDRDKKGSDLNWCKVQFVRSKAVGWIRSDFIIFADGGE</sequence>
<evidence type="ECO:0000313" key="2">
    <source>
        <dbReference type="EMBL" id="ADN12192.1"/>
    </source>
</evidence>
<dbReference type="RefSeq" id="WP_013320302.1">
    <property type="nucleotide sequence ID" value="NC_014501.1"/>
</dbReference>
<dbReference type="KEGG" id="cyj:Cyan7822_0141"/>
<dbReference type="OrthoDB" id="5815858at2"/>
<keyword evidence="3" id="KW-1185">Reference proteome</keyword>
<gene>
    <name evidence="2" type="ordered locus">Cyan7822_0141</name>
</gene>
<dbReference type="eggNOG" id="COG4991">
    <property type="taxonomic scope" value="Bacteria"/>
</dbReference>
<feature type="domain" description="SH3b" evidence="1">
    <location>
        <begin position="52"/>
        <end position="112"/>
    </location>
</feature>
<name>E0UIJ8_GLOV7</name>
<dbReference type="Proteomes" id="UP000008206">
    <property type="component" value="Chromosome"/>
</dbReference>
<evidence type="ECO:0000313" key="3">
    <source>
        <dbReference type="Proteomes" id="UP000008206"/>
    </source>
</evidence>
<dbReference type="Pfam" id="PF08239">
    <property type="entry name" value="SH3_3"/>
    <property type="match status" value="1"/>
</dbReference>
<accession>E0UIJ8</accession>